<proteinExistence type="predicted"/>
<gene>
    <name evidence="1" type="ORF">TWF481_003824</name>
</gene>
<accession>A0AAV9WI80</accession>
<dbReference type="AlphaFoldDB" id="A0AAV9WI80"/>
<reference evidence="1 2" key="1">
    <citation type="submission" date="2023-08" db="EMBL/GenBank/DDBJ databases">
        <authorList>
            <person name="Palmer J.M."/>
        </authorList>
    </citation>
    <scope>NUCLEOTIDE SEQUENCE [LARGE SCALE GENOMIC DNA]</scope>
    <source>
        <strain evidence="1 2">TWF481</strain>
    </source>
</reference>
<keyword evidence="2" id="KW-1185">Reference proteome</keyword>
<dbReference type="Proteomes" id="UP001370758">
    <property type="component" value="Unassembled WGS sequence"/>
</dbReference>
<evidence type="ECO:0000313" key="2">
    <source>
        <dbReference type="Proteomes" id="UP001370758"/>
    </source>
</evidence>
<name>A0AAV9WI80_9PEZI</name>
<protein>
    <submittedName>
        <fullName evidence="1">Uncharacterized protein</fullName>
    </submittedName>
</protein>
<dbReference type="EMBL" id="JAVHJL010000002">
    <property type="protein sequence ID" value="KAK6509060.1"/>
    <property type="molecule type" value="Genomic_DNA"/>
</dbReference>
<comment type="caution">
    <text evidence="1">The sequence shown here is derived from an EMBL/GenBank/DDBJ whole genome shotgun (WGS) entry which is preliminary data.</text>
</comment>
<sequence length="128" mass="14819">MLPGAIKSSLETYYLRATEESGKGSYDRMIKTIVRGLSETDPFKQMGREMSNHLYKLKKELDQATKDWCRGFDRELEKIVRGWTRRSEAAGQLEIDEKEKLGDIVSQYGQIQDELVEEAKRLELEAKT</sequence>
<organism evidence="1 2">
    <name type="scientific">Arthrobotrys musiformis</name>
    <dbReference type="NCBI Taxonomy" id="47236"/>
    <lineage>
        <taxon>Eukaryota</taxon>
        <taxon>Fungi</taxon>
        <taxon>Dikarya</taxon>
        <taxon>Ascomycota</taxon>
        <taxon>Pezizomycotina</taxon>
        <taxon>Orbiliomycetes</taxon>
        <taxon>Orbiliales</taxon>
        <taxon>Orbiliaceae</taxon>
        <taxon>Arthrobotrys</taxon>
    </lineage>
</organism>
<evidence type="ECO:0000313" key="1">
    <source>
        <dbReference type="EMBL" id="KAK6509060.1"/>
    </source>
</evidence>